<gene>
    <name evidence="5" type="ORF">ABQJ54_11915</name>
</gene>
<evidence type="ECO:0000313" key="5">
    <source>
        <dbReference type="EMBL" id="MEW9572458.1"/>
    </source>
</evidence>
<dbReference type="RefSeq" id="WP_367854529.1">
    <property type="nucleotide sequence ID" value="NZ_JBFOHK010000003.1"/>
</dbReference>
<dbReference type="SUPFAM" id="SSF53720">
    <property type="entry name" value="ALDH-like"/>
    <property type="match status" value="1"/>
</dbReference>
<sequence>MPADSSRPTARDNVSVSRDPATGTLIAERPFLTDAALGSLLDRAQAGFARWSSVGLVQRAEVLRAMAASLRQRNEAMAAMATAEMGKPLRDMRAEVEKCAHLCDWYAEHGPRWLADEPTEVPDGKAYVSYLPLGVVLGVMPWNFPYWQAMRAAVPILMGGNAFLLKPAENVVGCAELLDEAWRAAGLPADAFISAHLTRAQSASAIADPRIAAVTVTGSVGAGRTIAGQAGQAIKKVVLELGGSDPFIVLADADVEKAAEIAVAARFQNAGQVCIAAKRMIVEQAVLERFTQAFVERTRALVVGDGRDAATQVGPIARLDLLEQLHQQVADSLKAGAKLLLGGQRLDRKGFFYAPTVLADVKPGMPVFDAETFGPVAAIIAARDADHAVELANQSEYGLSGNLWTGDVERGKRLARRLVTGGVFINGWSASDPRVPIGGVKHSGFGRELSHFGLREFVNAQTVWVDRL</sequence>
<comment type="caution">
    <text evidence="5">The sequence shown here is derived from an EMBL/GenBank/DDBJ whole genome shotgun (WGS) entry which is preliminary data.</text>
</comment>
<dbReference type="PROSITE" id="PS00070">
    <property type="entry name" value="ALDEHYDE_DEHYDR_CYS"/>
    <property type="match status" value="1"/>
</dbReference>
<dbReference type="PANTHER" id="PTHR43217">
    <property type="entry name" value="SUCCINATE SEMIALDEHYDE DEHYDROGENASE [NAD(P)+] SAD"/>
    <property type="match status" value="1"/>
</dbReference>
<dbReference type="InterPro" id="IPR015590">
    <property type="entry name" value="Aldehyde_DH_dom"/>
</dbReference>
<keyword evidence="3" id="KW-0560">Oxidoreductase</keyword>
<dbReference type="EMBL" id="JBFOHK010000003">
    <property type="protein sequence ID" value="MEW9572458.1"/>
    <property type="molecule type" value="Genomic_DNA"/>
</dbReference>
<dbReference type="InterPro" id="IPR016161">
    <property type="entry name" value="Ald_DH/histidinol_DH"/>
</dbReference>
<proteinExistence type="inferred from homology"/>
<dbReference type="InterPro" id="IPR016160">
    <property type="entry name" value="Ald_DH_CS_CYS"/>
</dbReference>
<keyword evidence="2" id="KW-0521">NADP</keyword>
<dbReference type="Gene3D" id="3.40.309.10">
    <property type="entry name" value="Aldehyde Dehydrogenase, Chain A, domain 2"/>
    <property type="match status" value="1"/>
</dbReference>
<dbReference type="InterPro" id="IPR016163">
    <property type="entry name" value="Ald_DH_C"/>
</dbReference>
<dbReference type="Proteomes" id="UP001556220">
    <property type="component" value="Unassembled WGS sequence"/>
</dbReference>
<name>A0ABV3QF33_9GAMM</name>
<keyword evidence="6" id="KW-1185">Reference proteome</keyword>
<reference evidence="5 6" key="1">
    <citation type="submission" date="2024-06" db="EMBL/GenBank/DDBJ databases">
        <authorList>
            <person name="Woo H."/>
        </authorList>
    </citation>
    <scope>NUCLEOTIDE SEQUENCE [LARGE SCALE GENOMIC DNA]</scope>
    <source>
        <strain evidence="5 6">Si-c</strain>
    </source>
</reference>
<dbReference type="Pfam" id="PF00171">
    <property type="entry name" value="Aldedh"/>
    <property type="match status" value="1"/>
</dbReference>
<evidence type="ECO:0000313" key="6">
    <source>
        <dbReference type="Proteomes" id="UP001556220"/>
    </source>
</evidence>
<evidence type="ECO:0000256" key="2">
    <source>
        <dbReference type="ARBA" id="ARBA00022857"/>
    </source>
</evidence>
<dbReference type="PANTHER" id="PTHR43217:SF1">
    <property type="entry name" value="SUCCINATE SEMIALDEHYDE DEHYDROGENASE [NAD(P)+] SAD"/>
    <property type="match status" value="1"/>
</dbReference>
<dbReference type="Gene3D" id="3.40.605.10">
    <property type="entry name" value="Aldehyde Dehydrogenase, Chain A, domain 1"/>
    <property type="match status" value="1"/>
</dbReference>
<feature type="domain" description="Aldehyde dehydrogenase" evidence="4">
    <location>
        <begin position="17"/>
        <end position="463"/>
    </location>
</feature>
<organism evidence="5 6">
    <name type="scientific">Rhodanobacter lycopersici</name>
    <dbReference type="NCBI Taxonomy" id="3162487"/>
    <lineage>
        <taxon>Bacteria</taxon>
        <taxon>Pseudomonadati</taxon>
        <taxon>Pseudomonadota</taxon>
        <taxon>Gammaproteobacteria</taxon>
        <taxon>Lysobacterales</taxon>
        <taxon>Rhodanobacteraceae</taxon>
        <taxon>Rhodanobacter</taxon>
    </lineage>
</organism>
<accession>A0ABV3QF33</accession>
<evidence type="ECO:0000256" key="1">
    <source>
        <dbReference type="ARBA" id="ARBA00009986"/>
    </source>
</evidence>
<protein>
    <submittedName>
        <fullName evidence="5">NAD-dependent succinate-semialdehyde dehydrogenase</fullName>
    </submittedName>
</protein>
<evidence type="ECO:0000256" key="3">
    <source>
        <dbReference type="ARBA" id="ARBA00023002"/>
    </source>
</evidence>
<dbReference type="InterPro" id="IPR044148">
    <property type="entry name" value="ALDH_GabD1-like"/>
</dbReference>
<comment type="similarity">
    <text evidence="1">Belongs to the aldehyde dehydrogenase family.</text>
</comment>
<dbReference type="InterPro" id="IPR047110">
    <property type="entry name" value="GABD/Sad-like"/>
</dbReference>
<dbReference type="InterPro" id="IPR016162">
    <property type="entry name" value="Ald_DH_N"/>
</dbReference>
<evidence type="ECO:0000259" key="4">
    <source>
        <dbReference type="Pfam" id="PF00171"/>
    </source>
</evidence>
<dbReference type="CDD" id="cd07100">
    <property type="entry name" value="ALDH_SSADH1_GabD1"/>
    <property type="match status" value="1"/>
</dbReference>